<reference evidence="3" key="1">
    <citation type="journal article" date="2020" name="Stud. Mycol.">
        <title>101 Dothideomycetes genomes: a test case for predicting lifestyles and emergence of pathogens.</title>
        <authorList>
            <person name="Haridas S."/>
            <person name="Albert R."/>
            <person name="Binder M."/>
            <person name="Bloem J."/>
            <person name="Labutti K."/>
            <person name="Salamov A."/>
            <person name="Andreopoulos B."/>
            <person name="Baker S."/>
            <person name="Barry K."/>
            <person name="Bills G."/>
            <person name="Bluhm B."/>
            <person name="Cannon C."/>
            <person name="Castanera R."/>
            <person name="Culley D."/>
            <person name="Daum C."/>
            <person name="Ezra D."/>
            <person name="Gonzalez J."/>
            <person name="Henrissat B."/>
            <person name="Kuo A."/>
            <person name="Liang C."/>
            <person name="Lipzen A."/>
            <person name="Lutzoni F."/>
            <person name="Magnuson J."/>
            <person name="Mondo S."/>
            <person name="Nolan M."/>
            <person name="Ohm R."/>
            <person name="Pangilinan J."/>
            <person name="Park H.-J."/>
            <person name="Ramirez L."/>
            <person name="Alfaro M."/>
            <person name="Sun H."/>
            <person name="Tritt A."/>
            <person name="Yoshinaga Y."/>
            <person name="Zwiers L.-H."/>
            <person name="Turgeon B."/>
            <person name="Goodwin S."/>
            <person name="Spatafora J."/>
            <person name="Crous P."/>
            <person name="Grigoriev I."/>
        </authorList>
    </citation>
    <scope>NUCLEOTIDE SEQUENCE</scope>
    <source>
        <strain evidence="3">CBS 109.77</strain>
    </source>
</reference>
<sequence length="280" mass="29508">MSRKLSNIGPLPTAFSLPSHCRDGLYKSCSTTSCDVQRGARCALSTASGDSSVVNDPGCWPSGDRWSTAIDLLQDDGVYFSPAVECPSGFIAAASGDVREAFPSLKNSETGIICCPSGMSYTIASRECRAQISSAVVIKCDGVVLEATSSVIVQSRTREYWAVASAVQLRFQATDLPTQTSTPTTSEASRSPPPTGTTVPAPKGLTTGAKIGVGVAVPLVAIGIAILAYIIWRRRRSSNTIPKTKGTATKEPLYELPGTRAPAHELPATQARSHVHELPE</sequence>
<organism evidence="3 4">
    <name type="scientific">Melanomma pulvis-pyrius CBS 109.77</name>
    <dbReference type="NCBI Taxonomy" id="1314802"/>
    <lineage>
        <taxon>Eukaryota</taxon>
        <taxon>Fungi</taxon>
        <taxon>Dikarya</taxon>
        <taxon>Ascomycota</taxon>
        <taxon>Pezizomycotina</taxon>
        <taxon>Dothideomycetes</taxon>
        <taxon>Pleosporomycetidae</taxon>
        <taxon>Pleosporales</taxon>
        <taxon>Melanommataceae</taxon>
        <taxon>Melanomma</taxon>
    </lineage>
</organism>
<feature type="region of interest" description="Disordered" evidence="1">
    <location>
        <begin position="175"/>
        <end position="203"/>
    </location>
</feature>
<keyword evidence="2" id="KW-1133">Transmembrane helix</keyword>
<dbReference type="Proteomes" id="UP000799757">
    <property type="component" value="Unassembled WGS sequence"/>
</dbReference>
<accession>A0A6A6WS80</accession>
<evidence type="ECO:0000313" key="3">
    <source>
        <dbReference type="EMBL" id="KAF2786803.1"/>
    </source>
</evidence>
<evidence type="ECO:0000313" key="4">
    <source>
        <dbReference type="Proteomes" id="UP000799757"/>
    </source>
</evidence>
<gene>
    <name evidence="3" type="ORF">K505DRAFT_422178</name>
</gene>
<protein>
    <recommendedName>
        <fullName evidence="5">Mid2 domain-containing protein</fullName>
    </recommendedName>
</protein>
<dbReference type="AlphaFoldDB" id="A0A6A6WS80"/>
<evidence type="ECO:0000256" key="1">
    <source>
        <dbReference type="SAM" id="MobiDB-lite"/>
    </source>
</evidence>
<feature type="transmembrane region" description="Helical" evidence="2">
    <location>
        <begin position="211"/>
        <end position="232"/>
    </location>
</feature>
<keyword evidence="2" id="KW-0812">Transmembrane</keyword>
<dbReference type="EMBL" id="MU002403">
    <property type="protein sequence ID" value="KAF2786803.1"/>
    <property type="molecule type" value="Genomic_DNA"/>
</dbReference>
<evidence type="ECO:0000256" key="2">
    <source>
        <dbReference type="SAM" id="Phobius"/>
    </source>
</evidence>
<dbReference type="OrthoDB" id="4770059at2759"/>
<proteinExistence type="predicted"/>
<keyword evidence="4" id="KW-1185">Reference proteome</keyword>
<name>A0A6A6WS80_9PLEO</name>
<feature type="region of interest" description="Disordered" evidence="1">
    <location>
        <begin position="241"/>
        <end position="280"/>
    </location>
</feature>
<evidence type="ECO:0008006" key="5">
    <source>
        <dbReference type="Google" id="ProtNLM"/>
    </source>
</evidence>
<keyword evidence="2" id="KW-0472">Membrane</keyword>
<feature type="compositionally biased region" description="Low complexity" evidence="1">
    <location>
        <begin position="177"/>
        <end position="186"/>
    </location>
</feature>